<dbReference type="Gene3D" id="3.40.50.700">
    <property type="entry name" value="NADH:ubiquinone oxidoreductase-like, 20kDa subunit"/>
    <property type="match status" value="1"/>
</dbReference>
<dbReference type="GO" id="GO:0051536">
    <property type="term" value="F:iron-sulfur cluster binding"/>
    <property type="evidence" value="ECO:0007669"/>
    <property type="project" value="InterPro"/>
</dbReference>
<feature type="domain" description="NADH:ubiquinone oxidoreductase-like 20kDa subunit" evidence="2">
    <location>
        <begin position="15"/>
        <end position="166"/>
    </location>
</feature>
<accession>A0A0U3EBU7</accession>
<dbReference type="PANTHER" id="PTHR42845">
    <property type="entry name" value="COENZYME F420-REDUCING HYDROGENASE, GAMMA SUBUNIT"/>
    <property type="match status" value="1"/>
</dbReference>
<dbReference type="GeneID" id="26736965"/>
<keyword evidence="4" id="KW-1185">Reference proteome</keyword>
<dbReference type="Pfam" id="PF01058">
    <property type="entry name" value="Oxidored_q6"/>
    <property type="match status" value="1"/>
</dbReference>
<gene>
    <name evidence="3" type="primary">mvhG</name>
    <name evidence="3" type="ORF">sm9_2012</name>
</gene>
<dbReference type="GO" id="GO:0016491">
    <property type="term" value="F:oxidoreductase activity"/>
    <property type="evidence" value="ECO:0007669"/>
    <property type="project" value="UniProtKB-KW"/>
</dbReference>
<reference evidence="3 4" key="1">
    <citation type="submission" date="2015-04" db="EMBL/GenBank/DDBJ databases">
        <title>The complete genome sequence of the rumen methanogen Methanobrevibacter millerae SM9.</title>
        <authorList>
            <person name="Leahy S.C."/>
            <person name="Kelly W.J."/>
            <person name="Pacheco D.M."/>
            <person name="Li D."/>
            <person name="Altermann E."/>
            <person name="Attwood G.T."/>
        </authorList>
    </citation>
    <scope>NUCLEOTIDE SEQUENCE [LARGE SCALE GENOMIC DNA]</scope>
    <source>
        <strain evidence="3 4">SM9</strain>
    </source>
</reference>
<dbReference type="EMBL" id="CP011266">
    <property type="protein sequence ID" value="ALT69768.1"/>
    <property type="molecule type" value="Genomic_DNA"/>
</dbReference>
<dbReference type="AlphaFoldDB" id="A0A0U3EBU7"/>
<dbReference type="InterPro" id="IPR006137">
    <property type="entry name" value="NADH_UbQ_OxRdtase-like_20kDa"/>
</dbReference>
<dbReference type="InterPro" id="IPR051349">
    <property type="entry name" value="Hydrogenase_assoc-protein"/>
</dbReference>
<proteinExistence type="predicted"/>
<evidence type="ECO:0000313" key="4">
    <source>
        <dbReference type="Proteomes" id="UP000067738"/>
    </source>
</evidence>
<organism evidence="3 4">
    <name type="scientific">Methanobrevibacter millerae</name>
    <dbReference type="NCBI Taxonomy" id="230361"/>
    <lineage>
        <taxon>Archaea</taxon>
        <taxon>Methanobacteriati</taxon>
        <taxon>Methanobacteriota</taxon>
        <taxon>Methanomada group</taxon>
        <taxon>Methanobacteria</taxon>
        <taxon>Methanobacteriales</taxon>
        <taxon>Methanobacteriaceae</taxon>
        <taxon>Methanobrevibacter</taxon>
    </lineage>
</organism>
<dbReference type="SUPFAM" id="SSF56770">
    <property type="entry name" value="HydA/Nqo6-like"/>
    <property type="match status" value="1"/>
</dbReference>
<dbReference type="PANTHER" id="PTHR42845:SF2">
    <property type="entry name" value="F420-NON-REDUCING HYDROGENASE VHU SUBUNIT G"/>
    <property type="match status" value="1"/>
</dbReference>
<dbReference type="InterPro" id="IPR037024">
    <property type="entry name" value="NiFe_Hase_small_N_sf"/>
</dbReference>
<evidence type="ECO:0000256" key="1">
    <source>
        <dbReference type="ARBA" id="ARBA00023002"/>
    </source>
</evidence>
<dbReference type="Proteomes" id="UP000067738">
    <property type="component" value="Chromosome"/>
</dbReference>
<keyword evidence="1" id="KW-0560">Oxidoreductase</keyword>
<protein>
    <submittedName>
        <fullName evidence="3">Methyl viologen-reducing hydrogenase gamma subunit MvhG</fullName>
    </submittedName>
</protein>
<dbReference type="OrthoDB" id="37913at2157"/>
<dbReference type="PATRIC" id="fig|230361.4.peg.2083"/>
<dbReference type="KEGG" id="mmil:sm9_2012"/>
<dbReference type="RefSeq" id="WP_058739985.1">
    <property type="nucleotide sequence ID" value="NZ_CP011266.1"/>
</dbReference>
<sequence>MADKVKIGTMWLGGCSGCHLSIADFHESLIDIMELADFEFSPVLMDTKYDEVPELDIIIVEGGIRNDENRELAEMLNEKSKMVIAYGTCSCYGGIPGLGNLWTVDELEEEAYINSVSTVNPEGIIPHEDVPHLESRVRPLSEVMDIDLIIPGCPPRSDVVAEAVLTLLNGETIELPATNLCEVCPREKPPAGLAMDFIKRQFELGKPEPDLCLITQGLVCMGPATVSLCGAECPSIAIQCRGCYGPTSKVLDQGAKMISAIASDYGVNEDKTVDPETVADQLDDIVGTFYTYTLPAALVPMKMQKGGE</sequence>
<evidence type="ECO:0000259" key="2">
    <source>
        <dbReference type="Pfam" id="PF01058"/>
    </source>
</evidence>
<evidence type="ECO:0000313" key="3">
    <source>
        <dbReference type="EMBL" id="ALT69768.1"/>
    </source>
</evidence>
<name>A0A0U3EBU7_9EURY</name>